<name>A0A8G1RCV2_9EURO</name>
<evidence type="ECO:0000256" key="1">
    <source>
        <dbReference type="ARBA" id="ARBA00004685"/>
    </source>
</evidence>
<keyword evidence="6" id="KW-1185">Reference proteome</keyword>
<feature type="region of interest" description="Disordered" evidence="3">
    <location>
        <begin position="258"/>
        <end position="283"/>
    </location>
</feature>
<protein>
    <recommendedName>
        <fullName evidence="7">Tat pathway signal sequence</fullName>
    </recommendedName>
</protein>
<dbReference type="GeneID" id="37167328"/>
<accession>A0A8G1RCV2</accession>
<evidence type="ECO:0000313" key="5">
    <source>
        <dbReference type="EMBL" id="RAH63528.1"/>
    </source>
</evidence>
<evidence type="ECO:0000256" key="2">
    <source>
        <dbReference type="ARBA" id="ARBA00035112"/>
    </source>
</evidence>
<dbReference type="Pfam" id="PF11807">
    <property type="entry name" value="UstYa"/>
    <property type="match status" value="1"/>
</dbReference>
<evidence type="ECO:0000256" key="4">
    <source>
        <dbReference type="SAM" id="Phobius"/>
    </source>
</evidence>
<sequence>MDSITSHENDLPDNVIDDDSGPLLDKGNHQRLGRLHCWAIPWLLTSQILVFLLSFYMLISGLRLRQSYPTDQQCAAQLSAYSPFIDLVEYDNVRFQGSLFDTNPYKGAPNPRLDDEWKRITHMAQLKIAKEDMPHLKKPLSQVKVLEAEGDGYAGGIEVFHQLHCVNLVRQYTYYGYYSKLDNKPVEFSDSNETLRLHVDHCIDMLRQVIQCNGDVGVVTRSWVKGRQINYPDFSVWHKCRRLEPIMEYAKANEIESEPVRSPDALELSQPPCTNAPPDEICP</sequence>
<dbReference type="PANTHER" id="PTHR33365:SF4">
    <property type="entry name" value="CYCLOCHLOROTINE BIOSYNTHESIS PROTEIN O"/>
    <property type="match status" value="1"/>
</dbReference>
<evidence type="ECO:0000313" key="6">
    <source>
        <dbReference type="Proteomes" id="UP000249526"/>
    </source>
</evidence>
<comment type="pathway">
    <text evidence="1">Mycotoxin biosynthesis.</text>
</comment>
<dbReference type="Proteomes" id="UP000249526">
    <property type="component" value="Unassembled WGS sequence"/>
</dbReference>
<reference evidence="5 6" key="1">
    <citation type="submission" date="2018-02" db="EMBL/GenBank/DDBJ databases">
        <title>The genomes of Aspergillus section Nigri reveals drivers in fungal speciation.</title>
        <authorList>
            <consortium name="DOE Joint Genome Institute"/>
            <person name="Vesth T.C."/>
            <person name="Nybo J."/>
            <person name="Theobald S."/>
            <person name="Brandl J."/>
            <person name="Frisvad J.C."/>
            <person name="Nielsen K.F."/>
            <person name="Lyhne E.K."/>
            <person name="Kogle M.E."/>
            <person name="Kuo A."/>
            <person name="Riley R."/>
            <person name="Clum A."/>
            <person name="Nolan M."/>
            <person name="Lipzen A."/>
            <person name="Salamov A."/>
            <person name="Henrissat B."/>
            <person name="Wiebenga A."/>
            <person name="De vries R.P."/>
            <person name="Grigoriev I.V."/>
            <person name="Mortensen U.H."/>
            <person name="Andersen M.R."/>
            <person name="Baker S.E."/>
        </authorList>
    </citation>
    <scope>NUCLEOTIDE SEQUENCE [LARGE SCALE GENOMIC DNA]</scope>
    <source>
        <strain evidence="5 6">CBS 112811</strain>
    </source>
</reference>
<dbReference type="RefSeq" id="XP_025521450.1">
    <property type="nucleotide sequence ID" value="XM_025663926.1"/>
</dbReference>
<dbReference type="AlphaFoldDB" id="A0A8G1RCV2"/>
<feature type="transmembrane region" description="Helical" evidence="4">
    <location>
        <begin position="39"/>
        <end position="59"/>
    </location>
</feature>
<dbReference type="GO" id="GO:0043386">
    <property type="term" value="P:mycotoxin biosynthetic process"/>
    <property type="evidence" value="ECO:0007669"/>
    <property type="project" value="InterPro"/>
</dbReference>
<evidence type="ECO:0008006" key="7">
    <source>
        <dbReference type="Google" id="ProtNLM"/>
    </source>
</evidence>
<dbReference type="InterPro" id="IPR021765">
    <property type="entry name" value="UstYa-like"/>
</dbReference>
<organism evidence="5 6">
    <name type="scientific">Aspergillus piperis CBS 112811</name>
    <dbReference type="NCBI Taxonomy" id="1448313"/>
    <lineage>
        <taxon>Eukaryota</taxon>
        <taxon>Fungi</taxon>
        <taxon>Dikarya</taxon>
        <taxon>Ascomycota</taxon>
        <taxon>Pezizomycotina</taxon>
        <taxon>Eurotiomycetes</taxon>
        <taxon>Eurotiomycetidae</taxon>
        <taxon>Eurotiales</taxon>
        <taxon>Aspergillaceae</taxon>
        <taxon>Aspergillus</taxon>
        <taxon>Aspergillus subgen. Circumdati</taxon>
    </lineage>
</organism>
<keyword evidence="4" id="KW-1133">Transmembrane helix</keyword>
<comment type="similarity">
    <text evidence="2">Belongs to the ustYa family.</text>
</comment>
<keyword evidence="4" id="KW-0812">Transmembrane</keyword>
<gene>
    <name evidence="5" type="ORF">BO85DRAFT_495449</name>
</gene>
<dbReference type="EMBL" id="KZ825054">
    <property type="protein sequence ID" value="RAH63528.1"/>
    <property type="molecule type" value="Genomic_DNA"/>
</dbReference>
<feature type="compositionally biased region" description="Basic and acidic residues" evidence="3">
    <location>
        <begin position="1"/>
        <end position="10"/>
    </location>
</feature>
<keyword evidence="4" id="KW-0472">Membrane</keyword>
<dbReference type="PANTHER" id="PTHR33365">
    <property type="entry name" value="YALI0B05434P"/>
    <property type="match status" value="1"/>
</dbReference>
<feature type="region of interest" description="Disordered" evidence="3">
    <location>
        <begin position="1"/>
        <end position="22"/>
    </location>
</feature>
<evidence type="ECO:0000256" key="3">
    <source>
        <dbReference type="SAM" id="MobiDB-lite"/>
    </source>
</evidence>
<proteinExistence type="inferred from homology"/>